<feature type="chain" id="PRO_5046125644" evidence="1">
    <location>
        <begin position="23"/>
        <end position="154"/>
    </location>
</feature>
<dbReference type="PANTHER" id="PTHR36505:SF1">
    <property type="entry name" value="BLR1072 PROTEIN"/>
    <property type="match status" value="1"/>
</dbReference>
<reference evidence="4" key="1">
    <citation type="journal article" date="2019" name="Int. J. Syst. Evol. Microbiol.">
        <title>The Global Catalogue of Microorganisms (GCM) 10K type strain sequencing project: providing services to taxonomists for standard genome sequencing and annotation.</title>
        <authorList>
            <consortium name="The Broad Institute Genomics Platform"/>
            <consortium name="The Broad Institute Genome Sequencing Center for Infectious Disease"/>
            <person name="Wu L."/>
            <person name="Ma J."/>
        </authorList>
    </citation>
    <scope>NUCLEOTIDE SEQUENCE [LARGE SCALE GENOMIC DNA]</scope>
    <source>
        <strain evidence="4">CCUG 60023</strain>
    </source>
</reference>
<dbReference type="RefSeq" id="WP_377212215.1">
    <property type="nucleotide sequence ID" value="NZ_JBHTJV010000005.1"/>
</dbReference>
<dbReference type="EMBL" id="JBHTJV010000005">
    <property type="protein sequence ID" value="MFD0916358.1"/>
    <property type="molecule type" value="Genomic_DNA"/>
</dbReference>
<accession>A0ABW3FF65</accession>
<feature type="domain" description="PRC-barrel" evidence="2">
    <location>
        <begin position="82"/>
        <end position="124"/>
    </location>
</feature>
<organism evidence="3 4">
    <name type="scientific">Pseudahrensia aquimaris</name>
    <dbReference type="NCBI Taxonomy" id="744461"/>
    <lineage>
        <taxon>Bacteria</taxon>
        <taxon>Pseudomonadati</taxon>
        <taxon>Pseudomonadota</taxon>
        <taxon>Alphaproteobacteria</taxon>
        <taxon>Hyphomicrobiales</taxon>
        <taxon>Ahrensiaceae</taxon>
        <taxon>Pseudahrensia</taxon>
    </lineage>
</organism>
<evidence type="ECO:0000313" key="3">
    <source>
        <dbReference type="EMBL" id="MFD0916358.1"/>
    </source>
</evidence>
<comment type="caution">
    <text evidence="3">The sequence shown here is derived from an EMBL/GenBank/DDBJ whole genome shotgun (WGS) entry which is preliminary data.</text>
</comment>
<dbReference type="Pfam" id="PF05239">
    <property type="entry name" value="PRC"/>
    <property type="match status" value="1"/>
</dbReference>
<evidence type="ECO:0000256" key="1">
    <source>
        <dbReference type="SAM" id="SignalP"/>
    </source>
</evidence>
<dbReference type="InterPro" id="IPR027275">
    <property type="entry name" value="PRC-brl_dom"/>
</dbReference>
<name>A0ABW3FF65_9HYPH</name>
<keyword evidence="4" id="KW-1185">Reference proteome</keyword>
<dbReference type="PANTHER" id="PTHR36505">
    <property type="entry name" value="BLR1072 PROTEIN"/>
    <property type="match status" value="1"/>
</dbReference>
<dbReference type="Gene3D" id="2.30.30.240">
    <property type="entry name" value="PRC-barrel domain"/>
    <property type="match status" value="1"/>
</dbReference>
<dbReference type="Proteomes" id="UP001597101">
    <property type="component" value="Unassembled WGS sequence"/>
</dbReference>
<evidence type="ECO:0000313" key="4">
    <source>
        <dbReference type="Proteomes" id="UP001597101"/>
    </source>
</evidence>
<proteinExistence type="predicted"/>
<gene>
    <name evidence="3" type="ORF">ACFQ14_08070</name>
</gene>
<sequence>MKKTFIATALATAIAAPLMATSAFTAAHTASFVPYEAKMLDDKKMVRASDLIGKYVYILPKAGYDSWDWNQIAEIKEGEWNNVGDVNDVILGRDGSIKAVVVGVGGFLGMGEKDVAVKMEAIKLLREKGNEAGFFVAMNADKATLEAAPAFKGM</sequence>
<evidence type="ECO:0000259" key="2">
    <source>
        <dbReference type="Pfam" id="PF05239"/>
    </source>
</evidence>
<feature type="signal peptide" evidence="1">
    <location>
        <begin position="1"/>
        <end position="22"/>
    </location>
</feature>
<keyword evidence="1" id="KW-0732">Signal</keyword>
<protein>
    <submittedName>
        <fullName evidence="3">PRC-barrel domain-containing protein</fullName>
    </submittedName>
</protein>
<dbReference type="SUPFAM" id="SSF50346">
    <property type="entry name" value="PRC-barrel domain"/>
    <property type="match status" value="1"/>
</dbReference>
<dbReference type="InterPro" id="IPR011033">
    <property type="entry name" value="PRC_barrel-like_sf"/>
</dbReference>